<evidence type="ECO:0000313" key="10">
    <source>
        <dbReference type="EMBL" id="KAK5985271.1"/>
    </source>
</evidence>
<dbReference type="PROSITE" id="PS50211">
    <property type="entry name" value="DENN"/>
    <property type="match status" value="1"/>
</dbReference>
<feature type="compositionally biased region" description="Basic and acidic residues" evidence="6">
    <location>
        <begin position="1252"/>
        <end position="1267"/>
    </location>
</feature>
<evidence type="ECO:0000259" key="9">
    <source>
        <dbReference type="PROSITE" id="PS50826"/>
    </source>
</evidence>
<feature type="domain" description="UDENN" evidence="8">
    <location>
        <begin position="44"/>
        <end position="621"/>
    </location>
</feature>
<evidence type="ECO:0000256" key="4">
    <source>
        <dbReference type="ARBA" id="ARBA00023136"/>
    </source>
</evidence>
<proteinExistence type="inferred from homology"/>
<comment type="subcellular location">
    <subcellularLocation>
        <location evidence="1">Membrane</location>
    </subcellularLocation>
</comment>
<dbReference type="SMART" id="SM00801">
    <property type="entry name" value="dDENN"/>
    <property type="match status" value="1"/>
</dbReference>
<dbReference type="InterPro" id="IPR037516">
    <property type="entry name" value="Tripartite_DENN"/>
</dbReference>
<dbReference type="InterPro" id="IPR005113">
    <property type="entry name" value="uDENN_dom"/>
</dbReference>
<dbReference type="InterPro" id="IPR001194">
    <property type="entry name" value="cDENN_dom"/>
</dbReference>
<dbReference type="Gene3D" id="1.20.58.900">
    <property type="match status" value="3"/>
</dbReference>
<dbReference type="PANTHER" id="PTHR46070">
    <property type="entry name" value="PINSTRIPE, ISOFORM A"/>
    <property type="match status" value="1"/>
</dbReference>
<dbReference type="Gene3D" id="2.60.60.20">
    <property type="entry name" value="PLAT/LH2 domain"/>
    <property type="match status" value="1"/>
</dbReference>
<evidence type="ECO:0000256" key="1">
    <source>
        <dbReference type="ARBA" id="ARBA00004370"/>
    </source>
</evidence>
<gene>
    <name evidence="10" type="ORF">GCK32_002533</name>
</gene>
<name>A0AAN8FSU8_TRICO</name>
<dbReference type="InterPro" id="IPR001024">
    <property type="entry name" value="PLAT/LH2_dom"/>
</dbReference>
<evidence type="ECO:0000313" key="11">
    <source>
        <dbReference type="Proteomes" id="UP001331761"/>
    </source>
</evidence>
<dbReference type="PROSITE" id="PS50826">
    <property type="entry name" value="RUN"/>
    <property type="match status" value="2"/>
</dbReference>
<feature type="domain" description="RUN" evidence="9">
    <location>
        <begin position="796"/>
        <end position="1094"/>
    </location>
</feature>
<dbReference type="SUPFAM" id="SSF49723">
    <property type="entry name" value="Lipase/lipooxygenase domain (PLAT/LH2 domain)"/>
    <property type="match status" value="1"/>
</dbReference>
<dbReference type="InterPro" id="IPR037213">
    <property type="entry name" value="Run_dom_sf"/>
</dbReference>
<evidence type="ECO:0000256" key="3">
    <source>
        <dbReference type="ARBA" id="ARBA00022737"/>
    </source>
</evidence>
<dbReference type="Pfam" id="PF02141">
    <property type="entry name" value="DENN"/>
    <property type="match status" value="1"/>
</dbReference>
<dbReference type="SUPFAM" id="SSF140741">
    <property type="entry name" value="RUN domain-like"/>
    <property type="match status" value="2"/>
</dbReference>
<dbReference type="InterPro" id="IPR036392">
    <property type="entry name" value="PLAT/LH2_dom_sf"/>
</dbReference>
<protein>
    <submittedName>
        <fullName evidence="10">Lateral Signaling Target</fullName>
    </submittedName>
</protein>
<feature type="domain" description="PLAT" evidence="7">
    <location>
        <begin position="1099"/>
        <end position="1205"/>
    </location>
</feature>
<feature type="compositionally biased region" description="Polar residues" evidence="6">
    <location>
        <begin position="953"/>
        <end position="973"/>
    </location>
</feature>
<comment type="similarity">
    <text evidence="2">Belongs to the RAB6IP1 family.</text>
</comment>
<feature type="domain" description="RUN" evidence="9">
    <location>
        <begin position="1302"/>
        <end position="1451"/>
    </location>
</feature>
<keyword evidence="4" id="KW-0472">Membrane</keyword>
<keyword evidence="11" id="KW-1185">Reference proteome</keyword>
<accession>A0AAN8FSU8</accession>
<dbReference type="Proteomes" id="UP001331761">
    <property type="component" value="Unassembled WGS sequence"/>
</dbReference>
<dbReference type="SMART" id="SM00593">
    <property type="entry name" value="RUN"/>
    <property type="match status" value="2"/>
</dbReference>
<feature type="compositionally biased region" description="Polar residues" evidence="6">
    <location>
        <begin position="726"/>
        <end position="739"/>
    </location>
</feature>
<comment type="caution">
    <text evidence="5">Lacks conserved residue(s) required for the propagation of feature annotation.</text>
</comment>
<reference evidence="10 11" key="1">
    <citation type="submission" date="2019-10" db="EMBL/GenBank/DDBJ databases">
        <title>Assembly and Annotation for the nematode Trichostrongylus colubriformis.</title>
        <authorList>
            <person name="Martin J."/>
        </authorList>
    </citation>
    <scope>NUCLEOTIDE SEQUENCE [LARGE SCALE GENOMIC DNA]</scope>
    <source>
        <strain evidence="10">G859</strain>
        <tissue evidence="10">Whole worm</tissue>
    </source>
</reference>
<sequence length="1455" mass="163532">MTTGKEEAETTLVDYFVVAGYDPDVGLVIDTTSEDRVWEEENGLTPNLHDCRPPLQRSFVAKILHHFPQKRAGAPFSDEVLSLCMPKGLRFYTEKDVPLNVSLHTFANIREDGSRINGTVITYYEEVRDPRICEAMSLLHTEHVRKLTAGEPPLDRERTHVPPGTVSGGTHTLPRGRRNRTKRISYYDGGGHNTLFMSKTLCLITRLPLVYSTTTILRAIHELLTSASQPPLPLESYIYWILNEIPLPSPGTTLKVTMLDATILVQRPGSRELPIFDDSLASMFQYISVEKFLKLFACFLLEHQILLCSKDYSRLMCVSEALCILAFPFRWQMVYVPILPYSQLKFVEAPVPYVMGWCYEESVPDFLFQSNVCVLDIDTGRTEFPEDLPSFPGAKQLCQEIKSVLERYATWDDMSKSVASGTTPSGSPAVANRSNSIRRTEEWSAKRMSRSFDRDDVIDDAISESLLLSPRPSRADLTPLPLEGILKNNSTVARVAEIARRAGVLIDVQDLEQELSCKDHYASSPVCKQYFQNARLNNAIRECVLNRIVCMLYSYEHFVVGGQGCADRQAFDDSRDSLVCFDKASFLSDQPDSHLAFLAAFLETQMFTSLIDAKILSQWEIPDENLVLFDARIAAMREKLGLSMVRTPTYESTPPFAHTEELISKREETLDYVVPGPHELAGAVPMRYDGVWPDQINTALLEGAMGLSPAPSPWKQRYPRSRPKQQETVGATSRPTSTYGGAGLVGDSPALVAQQQLKFVDQLLRETKGKTKRMLVDKMGKEAVQLGHLDAGITGVEENTLVASFCDLLERIWAHGLVKKQGKSSLWSFVLQHQDLEKACLSTRSMSSSMLTPGDGQRDSLRRAPSLPHCEVPAPVILQPANENDFACALSEIVESIQRELGKGDDENAPAWSRSILRAANFLADKLTNVPKEEPKGALTTTFTQKPPTQPQSMLKKSSSVGDFTNSSWNSEIGANPEITGSPRRRSQSRPRSPETGARVLLAPLPTHVAYDLKNVLRMTEIKTDIGYARAFVRLALERKLLHRHLATLLGNNRLLSELYKQYAFVRCEDEREQFLYHILSLNAAQFRCFTNTFTKTKMDYQVVIVTGGWRGSLPAVWVTVGGSLCSSPQINLPANTPLFKFDHRNLGVLSTLRIGHAAGAEKPLKWYLEYVVVRNEITGQMYRFPCGRWFGQGVEDSRWFGNGCDVSLERLLVAEPVCEEDNADSAFSTVPNSPARGARRGRVSSRSQTPQRERSPSQSRGHDSTSTRKARITEIQQVLGEAVNALVKYFYSEKHSKSELAHLLCGERGLVNAIEQAFQFGRHGSVWLFRQPSPWDYVEKVCVFLMDLLRRRDATWTREQRELITHALRLVRRISERGALGKDAKFHVFVLLTIRDHMLSGFLQLMAWTPVTAQLYDEPSFLRTSVHLTYLSRLLDSLNEFNFALDPSLTYGVV</sequence>
<dbReference type="PROSITE" id="PS50095">
    <property type="entry name" value="PLAT"/>
    <property type="match status" value="1"/>
</dbReference>
<dbReference type="PANTHER" id="PTHR46070:SF1">
    <property type="entry name" value="PINSTRIPE, ISOFORM A"/>
    <property type="match status" value="1"/>
</dbReference>
<dbReference type="InterPro" id="IPR043153">
    <property type="entry name" value="DENN_C"/>
</dbReference>
<dbReference type="SMART" id="SM00799">
    <property type="entry name" value="DENN"/>
    <property type="match status" value="1"/>
</dbReference>
<evidence type="ECO:0000259" key="8">
    <source>
        <dbReference type="PROSITE" id="PS50211"/>
    </source>
</evidence>
<keyword evidence="3" id="KW-0677">Repeat</keyword>
<dbReference type="Gene3D" id="3.40.50.11500">
    <property type="match status" value="1"/>
</dbReference>
<dbReference type="GO" id="GO:0005085">
    <property type="term" value="F:guanyl-nucleotide exchange factor activity"/>
    <property type="evidence" value="ECO:0007669"/>
    <property type="project" value="InterPro"/>
</dbReference>
<organism evidence="10 11">
    <name type="scientific">Trichostrongylus colubriformis</name>
    <name type="common">Black scour worm</name>
    <dbReference type="NCBI Taxonomy" id="6319"/>
    <lineage>
        <taxon>Eukaryota</taxon>
        <taxon>Metazoa</taxon>
        <taxon>Ecdysozoa</taxon>
        <taxon>Nematoda</taxon>
        <taxon>Chromadorea</taxon>
        <taxon>Rhabditida</taxon>
        <taxon>Rhabditina</taxon>
        <taxon>Rhabditomorpha</taxon>
        <taxon>Strongyloidea</taxon>
        <taxon>Trichostrongylidae</taxon>
        <taxon>Trichostrongylus</taxon>
    </lineage>
</organism>
<feature type="region of interest" description="Disordered" evidence="6">
    <location>
        <begin position="846"/>
        <end position="866"/>
    </location>
</feature>
<dbReference type="Pfam" id="PF03455">
    <property type="entry name" value="dDENN"/>
    <property type="match status" value="1"/>
</dbReference>
<dbReference type="InterPro" id="IPR005112">
    <property type="entry name" value="dDENN_dom"/>
</dbReference>
<evidence type="ECO:0000259" key="7">
    <source>
        <dbReference type="PROSITE" id="PS50095"/>
    </source>
</evidence>
<dbReference type="SMART" id="SM00800">
    <property type="entry name" value="uDENN"/>
    <property type="match status" value="1"/>
</dbReference>
<dbReference type="InterPro" id="IPR047278">
    <property type="entry name" value="DEN5A/B"/>
</dbReference>
<dbReference type="EMBL" id="WIXE01001938">
    <property type="protein sequence ID" value="KAK5985271.1"/>
    <property type="molecule type" value="Genomic_DNA"/>
</dbReference>
<dbReference type="GO" id="GO:0031267">
    <property type="term" value="F:small GTPase binding"/>
    <property type="evidence" value="ECO:0007669"/>
    <property type="project" value="InterPro"/>
</dbReference>
<dbReference type="Pfam" id="PF01477">
    <property type="entry name" value="PLAT"/>
    <property type="match status" value="1"/>
</dbReference>
<feature type="region of interest" description="Disordered" evidence="6">
    <location>
        <begin position="417"/>
        <end position="436"/>
    </location>
</feature>
<dbReference type="CDD" id="cd17678">
    <property type="entry name" value="RUN2_DENND5"/>
    <property type="match status" value="1"/>
</dbReference>
<dbReference type="GO" id="GO:0016020">
    <property type="term" value="C:membrane"/>
    <property type="evidence" value="ECO:0007669"/>
    <property type="project" value="UniProtKB-SubCell"/>
</dbReference>
<comment type="caution">
    <text evidence="10">The sequence shown here is derived from an EMBL/GenBank/DDBJ whole genome shotgun (WGS) entry which is preliminary data.</text>
</comment>
<dbReference type="Pfam" id="PF03456">
    <property type="entry name" value="uDENN"/>
    <property type="match status" value="1"/>
</dbReference>
<dbReference type="Pfam" id="PF02759">
    <property type="entry name" value="RUN"/>
    <property type="match status" value="2"/>
</dbReference>
<evidence type="ECO:0000256" key="2">
    <source>
        <dbReference type="ARBA" id="ARBA00006664"/>
    </source>
</evidence>
<evidence type="ECO:0000256" key="5">
    <source>
        <dbReference type="PROSITE-ProRule" id="PRU00152"/>
    </source>
</evidence>
<feature type="region of interest" description="Disordered" evidence="6">
    <location>
        <begin position="933"/>
        <end position="999"/>
    </location>
</feature>
<evidence type="ECO:0000256" key="6">
    <source>
        <dbReference type="SAM" id="MobiDB-lite"/>
    </source>
</evidence>
<feature type="region of interest" description="Disordered" evidence="6">
    <location>
        <begin position="1224"/>
        <end position="1270"/>
    </location>
</feature>
<feature type="region of interest" description="Disordered" evidence="6">
    <location>
        <begin position="153"/>
        <end position="180"/>
    </location>
</feature>
<dbReference type="InterPro" id="IPR004012">
    <property type="entry name" value="Run_dom"/>
</dbReference>
<feature type="region of interest" description="Disordered" evidence="6">
    <location>
        <begin position="710"/>
        <end position="740"/>
    </location>
</feature>